<keyword evidence="1" id="KW-0472">Membrane</keyword>
<proteinExistence type="predicted"/>
<reference evidence="2 3" key="1">
    <citation type="journal article" date="2016" name="Nat. Commun.">
        <title>Thousands of microbial genomes shed light on interconnected biogeochemical processes in an aquifer system.</title>
        <authorList>
            <person name="Anantharaman K."/>
            <person name="Brown C.T."/>
            <person name="Hug L.A."/>
            <person name="Sharon I."/>
            <person name="Castelle C.J."/>
            <person name="Probst A.J."/>
            <person name="Thomas B.C."/>
            <person name="Singh A."/>
            <person name="Wilkins M.J."/>
            <person name="Karaoz U."/>
            <person name="Brodie E.L."/>
            <person name="Williams K.H."/>
            <person name="Hubbard S.S."/>
            <person name="Banfield J.F."/>
        </authorList>
    </citation>
    <scope>NUCLEOTIDE SEQUENCE [LARGE SCALE GENOMIC DNA]</scope>
</reference>
<keyword evidence="1" id="KW-1133">Transmembrane helix</keyword>
<dbReference type="Proteomes" id="UP000178870">
    <property type="component" value="Unassembled WGS sequence"/>
</dbReference>
<feature type="transmembrane region" description="Helical" evidence="1">
    <location>
        <begin position="97"/>
        <end position="115"/>
    </location>
</feature>
<protein>
    <submittedName>
        <fullName evidence="2">Uncharacterized protein</fullName>
    </submittedName>
</protein>
<gene>
    <name evidence="2" type="ORF">A2803_00230</name>
</gene>
<accession>A0A1F7Z2I8</accession>
<name>A0A1F7Z2I8_9BACT</name>
<feature type="transmembrane region" description="Helical" evidence="1">
    <location>
        <begin position="61"/>
        <end position="85"/>
    </location>
</feature>
<evidence type="ECO:0000313" key="3">
    <source>
        <dbReference type="Proteomes" id="UP000178870"/>
    </source>
</evidence>
<dbReference type="EMBL" id="MGGP01000007">
    <property type="protein sequence ID" value="OGM33118.1"/>
    <property type="molecule type" value="Genomic_DNA"/>
</dbReference>
<comment type="caution">
    <text evidence="2">The sequence shown here is derived from an EMBL/GenBank/DDBJ whole genome shotgun (WGS) entry which is preliminary data.</text>
</comment>
<sequence>MKTKNLVADIFKTEIPKQKEVGRSEGLRQGFYKGVIVGAMLGVYAVFAVLTTCLRQDKCSLLLDVIPWISIFFMLVYIVFVSALLSEELKSWEFKKVYFVISVVFGVIVFLILFINR</sequence>
<dbReference type="AlphaFoldDB" id="A0A1F7Z2I8"/>
<organism evidence="2 3">
    <name type="scientific">Candidatus Woesebacteria bacterium RIFCSPHIGHO2_01_FULL_44_21</name>
    <dbReference type="NCBI Taxonomy" id="1802503"/>
    <lineage>
        <taxon>Bacteria</taxon>
        <taxon>Candidatus Woeseibacteriota</taxon>
    </lineage>
</organism>
<keyword evidence="1" id="KW-0812">Transmembrane</keyword>
<evidence type="ECO:0000256" key="1">
    <source>
        <dbReference type="SAM" id="Phobius"/>
    </source>
</evidence>
<evidence type="ECO:0000313" key="2">
    <source>
        <dbReference type="EMBL" id="OGM33118.1"/>
    </source>
</evidence>
<feature type="transmembrane region" description="Helical" evidence="1">
    <location>
        <begin position="31"/>
        <end position="54"/>
    </location>
</feature>